<dbReference type="InterPro" id="IPR027417">
    <property type="entry name" value="P-loop_NTPase"/>
</dbReference>
<dbReference type="EMBL" id="CAMXCT030000012">
    <property type="protein sequence ID" value="CAL4759771.1"/>
    <property type="molecule type" value="Genomic_DNA"/>
</dbReference>
<keyword evidence="5" id="KW-0547">Nucleotide-binding</keyword>
<dbReference type="GO" id="GO:0000723">
    <property type="term" value="P:telomere maintenance"/>
    <property type="evidence" value="ECO:0007669"/>
    <property type="project" value="InterPro"/>
</dbReference>
<accession>A0A9P1BFC8</accession>
<evidence type="ECO:0000256" key="2">
    <source>
        <dbReference type="ARBA" id="ARBA00022670"/>
    </source>
</evidence>
<dbReference type="Pfam" id="PF02099">
    <property type="entry name" value="Josephin"/>
    <property type="match status" value="1"/>
</dbReference>
<evidence type="ECO:0000313" key="11">
    <source>
        <dbReference type="EMBL" id="CAI3972459.1"/>
    </source>
</evidence>
<feature type="domain" description="Josephin" evidence="7">
    <location>
        <begin position="1832"/>
        <end position="1961"/>
    </location>
</feature>
<evidence type="ECO:0000313" key="13">
    <source>
        <dbReference type="Proteomes" id="UP001152797"/>
    </source>
</evidence>
<dbReference type="EC" id="5.6.2.3" evidence="5"/>
<feature type="compositionally biased region" description="Basic residues" evidence="6">
    <location>
        <begin position="96"/>
        <end position="105"/>
    </location>
</feature>
<keyword evidence="5" id="KW-0233">DNA recombination</keyword>
<keyword evidence="2" id="KW-0645">Protease</keyword>
<feature type="compositionally biased region" description="Basic and acidic residues" evidence="6">
    <location>
        <begin position="23"/>
        <end position="50"/>
    </location>
</feature>
<feature type="compositionally biased region" description="Acidic residues" evidence="6">
    <location>
        <begin position="697"/>
        <end position="712"/>
    </location>
</feature>
<evidence type="ECO:0000256" key="1">
    <source>
        <dbReference type="ARBA" id="ARBA00000707"/>
    </source>
</evidence>
<dbReference type="InterPro" id="IPR025476">
    <property type="entry name" value="Helitron_helicase-like"/>
</dbReference>
<proteinExistence type="inferred from homology"/>
<feature type="domain" description="Helitron helicase-like" evidence="9">
    <location>
        <begin position="498"/>
        <end position="680"/>
    </location>
</feature>
<evidence type="ECO:0000256" key="5">
    <source>
        <dbReference type="RuleBase" id="RU363044"/>
    </source>
</evidence>
<feature type="compositionally biased region" description="Basic and acidic residues" evidence="6">
    <location>
        <begin position="106"/>
        <end position="116"/>
    </location>
</feature>
<reference evidence="11" key="1">
    <citation type="submission" date="2022-10" db="EMBL/GenBank/DDBJ databases">
        <authorList>
            <person name="Chen Y."/>
            <person name="Dougan E. K."/>
            <person name="Chan C."/>
            <person name="Rhodes N."/>
            <person name="Thang M."/>
        </authorList>
    </citation>
    <scope>NUCLEOTIDE SEQUENCE</scope>
</reference>
<reference evidence="12 13" key="2">
    <citation type="submission" date="2024-05" db="EMBL/GenBank/DDBJ databases">
        <authorList>
            <person name="Chen Y."/>
            <person name="Shah S."/>
            <person name="Dougan E. K."/>
            <person name="Thang M."/>
            <person name="Chan C."/>
        </authorList>
    </citation>
    <scope>NUCLEOTIDE SEQUENCE [LARGE SCALE GENOMIC DNA]</scope>
</reference>
<evidence type="ECO:0000259" key="7">
    <source>
        <dbReference type="Pfam" id="PF02099"/>
    </source>
</evidence>
<dbReference type="Proteomes" id="UP001152797">
    <property type="component" value="Unassembled WGS sequence"/>
</dbReference>
<feature type="domain" description="DNA helicase Pif1-like 2B" evidence="10">
    <location>
        <begin position="1497"/>
        <end position="1527"/>
    </location>
</feature>
<dbReference type="SUPFAM" id="SSF52540">
    <property type="entry name" value="P-loop containing nucleoside triphosphate hydrolases"/>
    <property type="match status" value="2"/>
</dbReference>
<feature type="compositionally biased region" description="Basic residues" evidence="6">
    <location>
        <begin position="1753"/>
        <end position="1767"/>
    </location>
</feature>
<keyword evidence="5 12" id="KW-0347">Helicase</keyword>
<feature type="compositionally biased region" description="Pro residues" evidence="6">
    <location>
        <begin position="1803"/>
        <end position="1825"/>
    </location>
</feature>
<feature type="region of interest" description="Disordered" evidence="6">
    <location>
        <begin position="1742"/>
        <end position="1825"/>
    </location>
</feature>
<dbReference type="GO" id="GO:0006281">
    <property type="term" value="P:DNA repair"/>
    <property type="evidence" value="ECO:0007669"/>
    <property type="project" value="UniProtKB-KW"/>
</dbReference>
<feature type="domain" description="DNA helicase Pif1-like DEAD-box helicase" evidence="8">
    <location>
        <begin position="1256"/>
        <end position="1394"/>
    </location>
</feature>
<evidence type="ECO:0000256" key="3">
    <source>
        <dbReference type="ARBA" id="ARBA00022786"/>
    </source>
</evidence>
<dbReference type="GO" id="GO:0006310">
    <property type="term" value="P:DNA recombination"/>
    <property type="evidence" value="ECO:0007669"/>
    <property type="project" value="UniProtKB-KW"/>
</dbReference>
<evidence type="ECO:0000313" key="12">
    <source>
        <dbReference type="EMBL" id="CAL4759771.1"/>
    </source>
</evidence>
<dbReference type="EMBL" id="CAMXCT020000012">
    <property type="protein sequence ID" value="CAL1125834.1"/>
    <property type="molecule type" value="Genomic_DNA"/>
</dbReference>
<comment type="similarity">
    <text evidence="5">Belongs to the helicase family.</text>
</comment>
<protein>
    <recommendedName>
        <fullName evidence="5">ATP-dependent DNA helicase</fullName>
        <ecNumber evidence="5">5.6.2.3</ecNumber>
    </recommendedName>
</protein>
<feature type="region of interest" description="Disordered" evidence="6">
    <location>
        <begin position="689"/>
        <end position="712"/>
    </location>
</feature>
<evidence type="ECO:0000259" key="9">
    <source>
        <dbReference type="Pfam" id="PF14214"/>
    </source>
</evidence>
<dbReference type="Pfam" id="PF14214">
    <property type="entry name" value="Helitron_like_N"/>
    <property type="match status" value="1"/>
</dbReference>
<keyword evidence="13" id="KW-1185">Reference proteome</keyword>
<name>A0A9P1BFC8_9DINO</name>
<gene>
    <name evidence="11" type="ORF">C1SCF055_LOCUS1043</name>
</gene>
<dbReference type="InterPro" id="IPR006155">
    <property type="entry name" value="Josephin"/>
</dbReference>
<dbReference type="GO" id="GO:0043139">
    <property type="term" value="F:5'-3' DNA helicase activity"/>
    <property type="evidence" value="ECO:0007669"/>
    <property type="project" value="UniProtKB-EC"/>
</dbReference>
<evidence type="ECO:0000256" key="6">
    <source>
        <dbReference type="SAM" id="MobiDB-lite"/>
    </source>
</evidence>
<comment type="catalytic activity">
    <reaction evidence="5">
        <text>ATP + H2O = ADP + phosphate + H(+)</text>
        <dbReference type="Rhea" id="RHEA:13065"/>
        <dbReference type="ChEBI" id="CHEBI:15377"/>
        <dbReference type="ChEBI" id="CHEBI:15378"/>
        <dbReference type="ChEBI" id="CHEBI:30616"/>
        <dbReference type="ChEBI" id="CHEBI:43474"/>
        <dbReference type="ChEBI" id="CHEBI:456216"/>
        <dbReference type="EC" id="5.6.2.3"/>
    </reaction>
</comment>
<dbReference type="InterPro" id="IPR010285">
    <property type="entry name" value="DNA_helicase_pif1-like_DEAD"/>
</dbReference>
<evidence type="ECO:0000259" key="8">
    <source>
        <dbReference type="Pfam" id="PF05970"/>
    </source>
</evidence>
<comment type="caution">
    <text evidence="11">The sequence shown here is derived from an EMBL/GenBank/DDBJ whole genome shotgun (WGS) entry which is preliminary data.</text>
</comment>
<evidence type="ECO:0000256" key="4">
    <source>
        <dbReference type="ARBA" id="ARBA00022801"/>
    </source>
</evidence>
<dbReference type="Gene3D" id="3.90.70.40">
    <property type="match status" value="1"/>
</dbReference>
<keyword evidence="4 5" id="KW-0378">Hydrolase</keyword>
<keyword evidence="5" id="KW-0227">DNA damage</keyword>
<evidence type="ECO:0000259" key="10">
    <source>
        <dbReference type="Pfam" id="PF21530"/>
    </source>
</evidence>
<dbReference type="Gene3D" id="1.10.287.10">
    <property type="entry name" value="S15/NS1, RNA-binding"/>
    <property type="match status" value="1"/>
</dbReference>
<dbReference type="Pfam" id="PF05970">
    <property type="entry name" value="PIF1"/>
    <property type="match status" value="1"/>
</dbReference>
<dbReference type="GO" id="GO:0005524">
    <property type="term" value="F:ATP binding"/>
    <property type="evidence" value="ECO:0007669"/>
    <property type="project" value="UniProtKB-KW"/>
</dbReference>
<dbReference type="InterPro" id="IPR051055">
    <property type="entry name" value="PIF1_helicase"/>
</dbReference>
<dbReference type="GO" id="GO:0004843">
    <property type="term" value="F:cysteine-type deubiquitinase activity"/>
    <property type="evidence" value="ECO:0007669"/>
    <property type="project" value="UniProtKB-EC"/>
</dbReference>
<comment type="catalytic activity">
    <reaction evidence="1">
        <text>Thiol-dependent hydrolysis of ester, thioester, amide, peptide and isopeptide bonds formed by the C-terminal Gly of ubiquitin (a 76-residue protein attached to proteins as an intracellular targeting signal).</text>
        <dbReference type="EC" id="3.4.19.12"/>
    </reaction>
</comment>
<keyword evidence="5" id="KW-0067">ATP-binding</keyword>
<dbReference type="Gene3D" id="3.40.50.300">
    <property type="entry name" value="P-loop containing nucleotide triphosphate hydrolases"/>
    <property type="match status" value="1"/>
</dbReference>
<organism evidence="11">
    <name type="scientific">Cladocopium goreaui</name>
    <dbReference type="NCBI Taxonomy" id="2562237"/>
    <lineage>
        <taxon>Eukaryota</taxon>
        <taxon>Sar</taxon>
        <taxon>Alveolata</taxon>
        <taxon>Dinophyceae</taxon>
        <taxon>Suessiales</taxon>
        <taxon>Symbiodiniaceae</taxon>
        <taxon>Cladocopium</taxon>
    </lineage>
</organism>
<keyword evidence="5" id="KW-0234">DNA repair</keyword>
<dbReference type="PANTHER" id="PTHR47642">
    <property type="entry name" value="ATP-DEPENDENT DNA HELICASE"/>
    <property type="match status" value="1"/>
</dbReference>
<dbReference type="GO" id="GO:0016579">
    <property type="term" value="P:protein deubiquitination"/>
    <property type="evidence" value="ECO:0007669"/>
    <property type="project" value="InterPro"/>
</dbReference>
<sequence length="1974" mass="219273">MPPCERCGAGTRKGRGKGWCSNEDCRKEEAEEKQQAKRQKQEDREEKGAGERGPCPEDPAAKARKQAQKQEREEKGGAERGPCPGAGGRPADVAARAHKQARKQAQKQEREEKGGAERGPCPGEGGRPADVAARAHKQARKEDREEKRAGRRGPCPGEGGRPDESNLHCGPSLDKGGAFEMVKEDYLKFLSKWGRFGLSKACEECGTLTPGRHCCASRTTGKLTCKNCREKRTSYTLPPLPPIPAPLAALNPLEKRLLAMAKVDQVLIDKLPAGGPSAQWGRMYVVPMDEPCLCNVLDGAELRGDGEVYVNGVQGMLASTARVEHLQAGLRALQAHHVAYKDSLAVAKALADMAAILDQAPAAMQHEGFEDEEGGAEEEELEVTYLMPRDPAIPKADRADLQELRRKAKSTFVDVDPMLFPHLFPEGLGGYQPDIHVKFSVYARKRLLGQDGRFENDPAYIMWLLEEHMKKRLSGNVNVRMKNQLAPQLGTRFDDFAHKIYTALRDLPGTQPYLFAKRGIAVGMYEQLGKPQFFLTLTCHARQPGILAAAVTAKLIRQQGRAHQEDVARLLYNYQTYEDYRWNGMTATQLCNSMPAIVARQFMHGLRQLLHWVGAADFTAGGADEQDCPGEDEGWDAAPAVGQGGGCHCMKSDKPPFKVLDYIVRIEWQKRGYPHAHILLWTDVPDVTGKRRPEKDAADEEEEQEAEVDWSDEEARARFVPTCAEELSDKYISTKSAHRWMHDARCDPEHRAAMAKLAALTEHSCGPYCGKYTLGTCRFGFPRAPEKQTRWRTPQEQFSSRWKSSMAARRHEDDGFVGQYNEAILRFWRASMDLQVVCELNCASKYILGYCFKSEEDLMAKKRVDNILQSYLQDAGRVDLTTNEVYKAAHAATQGRTTSTFEAVHYILGYSPVFFSRDNVWLQVGPPGTWTLSVPQAEEEEALQDPAAYKDRRQEAGGCMPAAHRWYQQLQQHFADAEVMVPVEGKAPVARLWCEVTFFDFAAGFRFGGKVFNPDMVAPRKRPAIVGHRHYSPDLQPEEFYYSKLLLYLRWVEPGDWLTEADGGSHAAAFHRIATDRDQHPTFLHSLCFPKLDGTVQAARELQAVQAVMFLKAKLDNADWTHTRAEEENYEDAMKIIQALKERHGEDIDFMAPSTVPTGPATDIFAPVEGGEAREGRQTGGKGLGNGEAFNMLTVENPSPEVLKQRHCMEYILRSAGRAQPQGQKQPATAPPPGAWARWLREICGDPSSRAHAAQSERGVVLAAPTGVAAFNINGTTLHTSLQLPVQNQSYGKVCDLPLPRGEQLANLQSIWKHADVLMVDEMSFVSAEILERMDQNLRLARDMPHHPFGGVHVIFIGDLYQLPPPGGRPIFASKLWNLFELCELEGNQRAARDPAWAALLARVRLGQWTDEDIRTLEGLVLPKHGKRQPAPGAVHLFATRAAVVKRNRRYIHDYVESTNADLFDCPAVDISVGSGAPLPPEKAWPEAENTGGLEFLLQLAEGAKVMLRKNLDVRDGLANGACGVVQHIDAHSNREVQKVWVKFEKGAGSNWEAANETNSVAIHRCTAPFQDKNGNKADRRQFPLVLAKAVTIHKSQAATYHAGAHVRLDKYAKQEGQAYVALSRSPTQSLCTLEHFDKSCLRFNVNAQRALVILKEQQARGGAFRKAALQDLWEKVVRPAESHAYYKALLQTLPRPDWRLYDEEQQRAQGGPAEKEAHAAEGKLTCPRCGWVADNAVQYKKHRPSCPARSAAKAKAKAKRAPKPKAKPNASQGKRSTSRPSSAAAPPPPAKAPRSEDEAPAPDSPPPLPPPADPPPPGLEPPAPCFFFQRQQAARCGMHAFNNALGRTAFRAQDMETAAQSYLQALQGIDHARDEHVRPGGWYSVQVLYAALFNCGYRLNIDAPIRSLQQAHLVPALVQNWHNQHWVAYRWGHDGAIYRLDSMDIGPHRMSDEEFEASLAAHLTYAITHPSDA</sequence>
<dbReference type="PANTHER" id="PTHR47642:SF6">
    <property type="entry name" value="ATP-DEPENDENT DNA HELICASE"/>
    <property type="match status" value="1"/>
</dbReference>
<dbReference type="GO" id="GO:0006508">
    <property type="term" value="P:proteolysis"/>
    <property type="evidence" value="ECO:0007669"/>
    <property type="project" value="UniProtKB-KW"/>
</dbReference>
<dbReference type="Pfam" id="PF21530">
    <property type="entry name" value="Pif1_2B_dom"/>
    <property type="match status" value="1"/>
</dbReference>
<keyword evidence="3" id="KW-0833">Ubl conjugation pathway</keyword>
<feature type="region of interest" description="Disordered" evidence="6">
    <location>
        <begin position="1"/>
        <end position="171"/>
    </location>
</feature>
<dbReference type="OrthoDB" id="412232at2759"/>
<comment type="cofactor">
    <cofactor evidence="5">
        <name>Mg(2+)</name>
        <dbReference type="ChEBI" id="CHEBI:18420"/>
    </cofactor>
</comment>
<feature type="compositionally biased region" description="Basic and acidic residues" evidence="6">
    <location>
        <begin position="68"/>
        <end position="78"/>
    </location>
</feature>
<dbReference type="EMBL" id="CAMXCT010000012">
    <property type="protein sequence ID" value="CAI3972459.1"/>
    <property type="molecule type" value="Genomic_DNA"/>
</dbReference>
<dbReference type="InterPro" id="IPR049163">
    <property type="entry name" value="Pif1-like_2B_dom"/>
</dbReference>